<dbReference type="Gene3D" id="1.25.40.80">
    <property type="match status" value="1"/>
</dbReference>
<keyword evidence="2 3" id="KW-0274">FAD</keyword>
<dbReference type="HOGENOM" id="CLU_054378_0_0_5"/>
<evidence type="ECO:0000259" key="4">
    <source>
        <dbReference type="Pfam" id="PF03441"/>
    </source>
</evidence>
<dbReference type="InterPro" id="IPR036134">
    <property type="entry name" value="Crypto/Photolyase_FAD-like_sf"/>
</dbReference>
<dbReference type="PANTHER" id="PTHR11455:SF18">
    <property type="entry name" value="SI:CH1073-390K14.1"/>
    <property type="match status" value="1"/>
</dbReference>
<comment type="cofactor">
    <cofactor evidence="3">
        <name>FAD</name>
        <dbReference type="ChEBI" id="CHEBI:57692"/>
    </cofactor>
    <text evidence="3">Binds 1 FAD per subunit.</text>
</comment>
<organism evidence="5 6">
    <name type="scientific">Parvularcula bermudensis (strain ATCC BAA-594 / HTCC2503 / KCTC 12087)</name>
    <dbReference type="NCBI Taxonomy" id="314260"/>
    <lineage>
        <taxon>Bacteria</taxon>
        <taxon>Pseudomonadati</taxon>
        <taxon>Pseudomonadota</taxon>
        <taxon>Alphaproteobacteria</taxon>
        <taxon>Parvularculales</taxon>
        <taxon>Parvularculaceae</taxon>
        <taxon>Parvularcula</taxon>
    </lineage>
</organism>
<protein>
    <submittedName>
        <fullName evidence="5">DNA photolyase-like protein</fullName>
    </submittedName>
</protein>
<dbReference type="EMBL" id="CP002156">
    <property type="protein sequence ID" value="ADM08264.1"/>
    <property type="molecule type" value="Genomic_DNA"/>
</dbReference>
<feature type="binding site" evidence="3">
    <location>
        <begin position="196"/>
        <end position="198"/>
    </location>
    <ligand>
        <name>FAD</name>
        <dbReference type="ChEBI" id="CHEBI:57692"/>
    </ligand>
</feature>
<dbReference type="KEGG" id="pbr:PB2503_00917"/>
<keyword evidence="5" id="KW-0456">Lyase</keyword>
<dbReference type="RefSeq" id="WP_013299238.1">
    <property type="nucleotide sequence ID" value="NC_014414.1"/>
</dbReference>
<evidence type="ECO:0000256" key="1">
    <source>
        <dbReference type="ARBA" id="ARBA00022630"/>
    </source>
</evidence>
<evidence type="ECO:0000313" key="6">
    <source>
        <dbReference type="Proteomes" id="UP000001302"/>
    </source>
</evidence>
<sequence length="424" mass="47143">MSQSSMFPEAGAAPLAYASSLAFVPTRAAALARLDAFAPNMGSLYAKNRNRDDGPADRRYVSCLSPYLRHRLITEQEVIAAALNRFAFSTAEKFIQEVYWRTYFKGWLERRPWVWDLYTDDRDRRLNELSGDQATAYQAAVEGRTGIDGFDAWTKELIATGYLHNHARMWFASIWIFTLRLPWSLGADFFHRHLLDGDAASNTLSWRWVGGLHTKGKTYLARPSNIEKFTNGRFSPSPEDLAKEAPALEDDWNGEPGDPPGDLPLTSRDPAFLLLHEEDLGLETLPVEKARLVGVGLFVDPACRSAAPVGGLVSQFTQGAIDDTRHRAKTVVGCDAVIVPDEDNLLEAVTAAGANTVILPYLPVGPLRGPVARMTGRLAAEGFRVETMLRSHDRHAWPHASKGFFRLKKKIPSLIARERTPSLL</sequence>
<feature type="domain" description="Cryptochrome/DNA photolyase FAD-binding" evidence="4">
    <location>
        <begin position="94"/>
        <end position="220"/>
    </location>
</feature>
<proteinExistence type="predicted"/>
<dbReference type="PANTHER" id="PTHR11455">
    <property type="entry name" value="CRYPTOCHROME"/>
    <property type="match status" value="1"/>
</dbReference>
<evidence type="ECO:0000313" key="5">
    <source>
        <dbReference type="EMBL" id="ADM08264.1"/>
    </source>
</evidence>
<dbReference type="GO" id="GO:0071949">
    <property type="term" value="F:FAD binding"/>
    <property type="evidence" value="ECO:0007669"/>
    <property type="project" value="TreeGrafter"/>
</dbReference>
<keyword evidence="6" id="KW-1185">Reference proteome</keyword>
<dbReference type="Gene3D" id="1.10.579.10">
    <property type="entry name" value="DNA Cyclobutane Dipyrimidine Photolyase, subunit A, domain 3"/>
    <property type="match status" value="1"/>
</dbReference>
<gene>
    <name evidence="5" type="ordered locus">PB2503_00917</name>
</gene>
<dbReference type="SUPFAM" id="SSF48173">
    <property type="entry name" value="Cryptochrome/photolyase FAD-binding domain"/>
    <property type="match status" value="1"/>
</dbReference>
<dbReference type="GO" id="GO:0003677">
    <property type="term" value="F:DNA binding"/>
    <property type="evidence" value="ECO:0007669"/>
    <property type="project" value="TreeGrafter"/>
</dbReference>
<dbReference type="GO" id="GO:0032922">
    <property type="term" value="P:circadian regulation of gene expression"/>
    <property type="evidence" value="ECO:0007669"/>
    <property type="project" value="TreeGrafter"/>
</dbReference>
<dbReference type="GO" id="GO:0043153">
    <property type="term" value="P:entrainment of circadian clock by photoperiod"/>
    <property type="evidence" value="ECO:0007669"/>
    <property type="project" value="TreeGrafter"/>
</dbReference>
<dbReference type="STRING" id="314260.PB2503_00917"/>
<dbReference type="AlphaFoldDB" id="E0TB60"/>
<dbReference type="eggNOG" id="COG0415">
    <property type="taxonomic scope" value="Bacteria"/>
</dbReference>
<keyword evidence="1 3" id="KW-0285">Flavoprotein</keyword>
<feature type="binding site" evidence="3">
    <location>
        <begin position="97"/>
        <end position="104"/>
    </location>
    <ligand>
        <name>FAD</name>
        <dbReference type="ChEBI" id="CHEBI:57692"/>
    </ligand>
</feature>
<dbReference type="Proteomes" id="UP000001302">
    <property type="component" value="Chromosome"/>
</dbReference>
<name>E0TB60_PARBH</name>
<feature type="binding site" evidence="3">
    <location>
        <position position="94"/>
    </location>
    <ligand>
        <name>FAD</name>
        <dbReference type="ChEBI" id="CHEBI:57692"/>
    </ligand>
</feature>
<reference evidence="6" key="1">
    <citation type="submission" date="2010-08" db="EMBL/GenBank/DDBJ databases">
        <title>Genome sequence of Parvularcula bermudensis HTCC2503.</title>
        <authorList>
            <person name="Kang D.-M."/>
            <person name="Oh H.-M."/>
            <person name="Cho J.-C."/>
        </authorList>
    </citation>
    <scope>NUCLEOTIDE SEQUENCE [LARGE SCALE GENOMIC DNA]</scope>
    <source>
        <strain evidence="6">ATCC BAA-594 / HTCC2503 / KCTC 12087</strain>
    </source>
</reference>
<dbReference type="GO" id="GO:0005737">
    <property type="term" value="C:cytoplasm"/>
    <property type="evidence" value="ECO:0007669"/>
    <property type="project" value="TreeGrafter"/>
</dbReference>
<reference evidence="5 6" key="2">
    <citation type="journal article" date="2011" name="J. Bacteriol.">
        <title>Complete genome sequence of strain HTCC2503T of Parvularcula bermudensis, the type species of the order "Parvularculales" in the class Alphaproteobacteria.</title>
        <authorList>
            <person name="Oh H.M."/>
            <person name="Kang I."/>
            <person name="Vergin K.L."/>
            <person name="Kang D."/>
            <person name="Rhee K.H."/>
            <person name="Giovannoni S.J."/>
            <person name="Cho J.C."/>
        </authorList>
    </citation>
    <scope>NUCLEOTIDE SEQUENCE [LARGE SCALE GENOMIC DNA]</scope>
    <source>
        <strain evidence="6">ATCC BAA-594 / HTCC2503 / KCTC 12087</strain>
    </source>
</reference>
<dbReference type="InterPro" id="IPR002081">
    <property type="entry name" value="Cryptochrome/DNA_photolyase_1"/>
</dbReference>
<dbReference type="GO" id="GO:0003904">
    <property type="term" value="F:deoxyribodipyrimidine photo-lyase activity"/>
    <property type="evidence" value="ECO:0007669"/>
    <property type="project" value="TreeGrafter"/>
</dbReference>
<feature type="binding site" evidence="3">
    <location>
        <position position="45"/>
    </location>
    <ligand>
        <name>FAD</name>
        <dbReference type="ChEBI" id="CHEBI:57692"/>
    </ligand>
</feature>
<dbReference type="InterPro" id="IPR005101">
    <property type="entry name" value="Cryptochr/Photolyase_FAD-bd"/>
</dbReference>
<evidence type="ECO:0000256" key="2">
    <source>
        <dbReference type="ARBA" id="ARBA00022827"/>
    </source>
</evidence>
<accession>E0TB60</accession>
<dbReference type="Pfam" id="PF03441">
    <property type="entry name" value="FAD_binding_7"/>
    <property type="match status" value="1"/>
</dbReference>
<evidence type="ECO:0000256" key="3">
    <source>
        <dbReference type="PIRSR" id="PIRSR602081-1"/>
    </source>
</evidence>